<proteinExistence type="predicted"/>
<reference evidence="2" key="1">
    <citation type="submission" date="2022-10" db="EMBL/GenBank/DDBJ databases">
        <title>Culturing micro-colonial fungi from biological soil crusts in the Mojave desert and describing Neophaeococcomyces mojavensis, and introducing the new genera and species Taxawa tesnikishii.</title>
        <authorList>
            <person name="Kurbessoian T."/>
            <person name="Stajich J.E."/>
        </authorList>
    </citation>
    <scope>NUCLEOTIDE SEQUENCE</scope>
    <source>
        <strain evidence="2">TK_41</strain>
    </source>
</reference>
<protein>
    <submittedName>
        <fullName evidence="2">Uncharacterized protein</fullName>
    </submittedName>
</protein>
<feature type="region of interest" description="Disordered" evidence="1">
    <location>
        <begin position="783"/>
        <end position="805"/>
    </location>
</feature>
<accession>A0AA39CJ73</accession>
<evidence type="ECO:0000256" key="1">
    <source>
        <dbReference type="SAM" id="MobiDB-lite"/>
    </source>
</evidence>
<dbReference type="Proteomes" id="UP001172673">
    <property type="component" value="Unassembled WGS sequence"/>
</dbReference>
<gene>
    <name evidence="2" type="ORF">H2200_005024</name>
</gene>
<dbReference type="EMBL" id="JAPDRK010000007">
    <property type="protein sequence ID" value="KAJ9610247.1"/>
    <property type="molecule type" value="Genomic_DNA"/>
</dbReference>
<feature type="region of interest" description="Disordered" evidence="1">
    <location>
        <begin position="570"/>
        <end position="595"/>
    </location>
</feature>
<keyword evidence="3" id="KW-1185">Reference proteome</keyword>
<comment type="caution">
    <text evidence="2">The sequence shown here is derived from an EMBL/GenBank/DDBJ whole genome shotgun (WGS) entry which is preliminary data.</text>
</comment>
<evidence type="ECO:0000313" key="3">
    <source>
        <dbReference type="Proteomes" id="UP001172673"/>
    </source>
</evidence>
<feature type="compositionally biased region" description="Polar residues" evidence="1">
    <location>
        <begin position="262"/>
        <end position="280"/>
    </location>
</feature>
<feature type="region of interest" description="Disordered" evidence="1">
    <location>
        <begin position="262"/>
        <end position="283"/>
    </location>
</feature>
<dbReference type="AlphaFoldDB" id="A0AA39CJ73"/>
<organism evidence="2 3">
    <name type="scientific">Cladophialophora chaetospira</name>
    <dbReference type="NCBI Taxonomy" id="386627"/>
    <lineage>
        <taxon>Eukaryota</taxon>
        <taxon>Fungi</taxon>
        <taxon>Dikarya</taxon>
        <taxon>Ascomycota</taxon>
        <taxon>Pezizomycotina</taxon>
        <taxon>Eurotiomycetes</taxon>
        <taxon>Chaetothyriomycetidae</taxon>
        <taxon>Chaetothyriales</taxon>
        <taxon>Herpotrichiellaceae</taxon>
        <taxon>Cladophialophora</taxon>
    </lineage>
</organism>
<name>A0AA39CJ73_9EURO</name>
<sequence>MDYYYPSPQQARSIRHDPRPYYDYIETGEKGHYHGFSYGKGIYVRHSETLNWVRPPSFRIKKYSNEGTLAIHILDDELKSTLNQCVKGYNTPSAKARSEFQAVDFLSHWCGLFKKLSELMANDKNPELIKTFELLMEDCLLDSRLYEGTDIPLCYDSGKIPLAHRDAVQQRTLQQDIKDIDLAVDRVLRFDDFYIMAGDEPFVTPDDFPALPQSNMAATSSTEYTYASSITSEGALEPREPTWDPIPSARSYQKVHFNPSDNFSYSVESPRNGATTNSGASDARDFSIDDDLLATEHGRDWDPSSADASLFQYLVTQDPETSANSSCQRIERSITDHERLPRTWAERLSHSLRDRDSKVDFAPDLATLRQVSSPWASHHSKLADQLKKRLKETYATLAYLAALSDDRSGPSSFFRMISSPLDLYRAGSSVLKKVMANEPPHTLRQVMSCVILAECMLSAPTGSKESMQGRYEVNERQSFLNDLSTWSSLLRTQQDVRSFDQIALALWDWTPPTLEERATDDDNNIEWKSVLALDLTQLISKTAHKIRVDGLDHGDAATSDGISQRLDTIHHDHQRRTNNSEDDDPDSPGLASDPPVWIDRFKDKYKERLKKRQRQLFCITKDELPTPQVVLLLSGAVFAAFCGFLIAWRLGLNGSALSKLASRIAGNLENEDNLIERNCVYIFLYVCIMWESSSGAPQPASGNDNTSEKYDRVEACGENQELSKEWPHDDFDWWMNGVGLACDKYSTMEGVSSIILSAPFCTTGSPYKWALDSLEGASSELYHQTPSSLQTRKRPRRSVANTQRPKIHSCRQHCGQNFTTIGNRNKHERKDCRKLGDRRARVQCQYCGKTVTRLHYAENGHVQRCREARAFQKEE</sequence>
<evidence type="ECO:0000313" key="2">
    <source>
        <dbReference type="EMBL" id="KAJ9610247.1"/>
    </source>
</evidence>